<dbReference type="InterPro" id="IPR002048">
    <property type="entry name" value="EF_hand_dom"/>
</dbReference>
<dbReference type="Proteomes" id="UP000288716">
    <property type="component" value="Unassembled WGS sequence"/>
</dbReference>
<dbReference type="SUPFAM" id="SSF47473">
    <property type="entry name" value="EF-hand"/>
    <property type="match status" value="2"/>
</dbReference>
<gene>
    <name evidence="4" type="ORF">B4U80_12854</name>
</gene>
<dbReference type="EMBL" id="NCKV01001834">
    <property type="protein sequence ID" value="RWS27696.1"/>
    <property type="molecule type" value="Genomic_DNA"/>
</dbReference>
<dbReference type="Pfam" id="PF13499">
    <property type="entry name" value="EF-hand_7"/>
    <property type="match status" value="1"/>
</dbReference>
<feature type="domain" description="EF-hand" evidence="3">
    <location>
        <begin position="153"/>
        <end position="188"/>
    </location>
</feature>
<keyword evidence="5" id="KW-1185">Reference proteome</keyword>
<dbReference type="InterPro" id="IPR011992">
    <property type="entry name" value="EF-hand-dom_pair"/>
</dbReference>
<accession>A0A443SJK5</accession>
<sequence>MRSLFITVLIILSIINYSNCEIDESVNDEKVNNENADDESVNDDKFVAGDADRIFTHLDSDNDGKISIIDLKNAVWSCTDEIIDDEVTSLMENEDSEEITWTDFAAKYCNNIDEECEKIRRRWTLLDINETNALSIMQLKDLLFPEHSEDESIRNTHFSELFEIIDTNNDTQISLDEYLQNLKNFMKDTVVSKEWIDLQENTFKLLDTNKNNFLDIKESEIGLTKSDQYLNILQNMIDESDKNEDGLLSRKEFKENWELFLIYLPKSFWSKKESLWSW</sequence>
<evidence type="ECO:0000313" key="4">
    <source>
        <dbReference type="EMBL" id="RWS27696.1"/>
    </source>
</evidence>
<proteinExistence type="predicted"/>
<evidence type="ECO:0000256" key="1">
    <source>
        <dbReference type="ARBA" id="ARBA00022837"/>
    </source>
</evidence>
<evidence type="ECO:0000259" key="3">
    <source>
        <dbReference type="PROSITE" id="PS50222"/>
    </source>
</evidence>
<comment type="caution">
    <text evidence="4">The sequence shown here is derived from an EMBL/GenBank/DDBJ whole genome shotgun (WGS) entry which is preliminary data.</text>
</comment>
<evidence type="ECO:0000313" key="5">
    <source>
        <dbReference type="Proteomes" id="UP000288716"/>
    </source>
</evidence>
<protein>
    <recommendedName>
        <fullName evidence="3">EF-hand domain-containing protein</fullName>
    </recommendedName>
</protein>
<dbReference type="Pfam" id="PF13202">
    <property type="entry name" value="EF-hand_5"/>
    <property type="match status" value="1"/>
</dbReference>
<dbReference type="PANTHER" id="PTHR10827:SF85">
    <property type="entry name" value="CALCIUM-BINDING PROTEIN"/>
    <property type="match status" value="1"/>
</dbReference>
<keyword evidence="2" id="KW-0732">Signal</keyword>
<dbReference type="PANTHER" id="PTHR10827">
    <property type="entry name" value="RETICULOCALBIN"/>
    <property type="match status" value="1"/>
</dbReference>
<dbReference type="AlphaFoldDB" id="A0A443SJK5"/>
<keyword evidence="1" id="KW-0106">Calcium</keyword>
<dbReference type="PROSITE" id="PS50222">
    <property type="entry name" value="EF_HAND_2"/>
    <property type="match status" value="3"/>
</dbReference>
<dbReference type="Gene3D" id="1.10.238.10">
    <property type="entry name" value="EF-hand"/>
    <property type="match status" value="3"/>
</dbReference>
<dbReference type="VEuPathDB" id="VectorBase:LDEU004344"/>
<dbReference type="OrthoDB" id="9974725at2759"/>
<feature type="domain" description="EF-hand" evidence="3">
    <location>
        <begin position="46"/>
        <end position="81"/>
    </location>
</feature>
<feature type="signal peptide" evidence="2">
    <location>
        <begin position="1"/>
        <end position="20"/>
    </location>
</feature>
<feature type="chain" id="PRO_5019541944" description="EF-hand domain-containing protein" evidence="2">
    <location>
        <begin position="21"/>
        <end position="278"/>
    </location>
</feature>
<feature type="domain" description="EF-hand" evidence="3">
    <location>
        <begin position="228"/>
        <end position="263"/>
    </location>
</feature>
<dbReference type="GO" id="GO:0005509">
    <property type="term" value="F:calcium ion binding"/>
    <property type="evidence" value="ECO:0007669"/>
    <property type="project" value="InterPro"/>
</dbReference>
<organism evidence="4 5">
    <name type="scientific">Leptotrombidium deliense</name>
    <dbReference type="NCBI Taxonomy" id="299467"/>
    <lineage>
        <taxon>Eukaryota</taxon>
        <taxon>Metazoa</taxon>
        <taxon>Ecdysozoa</taxon>
        <taxon>Arthropoda</taxon>
        <taxon>Chelicerata</taxon>
        <taxon>Arachnida</taxon>
        <taxon>Acari</taxon>
        <taxon>Acariformes</taxon>
        <taxon>Trombidiformes</taxon>
        <taxon>Prostigmata</taxon>
        <taxon>Anystina</taxon>
        <taxon>Parasitengona</taxon>
        <taxon>Trombiculoidea</taxon>
        <taxon>Trombiculidae</taxon>
        <taxon>Leptotrombidium</taxon>
    </lineage>
</organism>
<dbReference type="SMART" id="SM00054">
    <property type="entry name" value="EFh"/>
    <property type="match status" value="4"/>
</dbReference>
<evidence type="ECO:0000256" key="2">
    <source>
        <dbReference type="SAM" id="SignalP"/>
    </source>
</evidence>
<dbReference type="InterPro" id="IPR018247">
    <property type="entry name" value="EF_Hand_1_Ca_BS"/>
</dbReference>
<reference evidence="4 5" key="1">
    <citation type="journal article" date="2018" name="Gigascience">
        <title>Genomes of trombidid mites reveal novel predicted allergens and laterally-transferred genes associated with secondary metabolism.</title>
        <authorList>
            <person name="Dong X."/>
            <person name="Chaisiri K."/>
            <person name="Xia D."/>
            <person name="Armstrong S.D."/>
            <person name="Fang Y."/>
            <person name="Donnelly M.J."/>
            <person name="Kadowaki T."/>
            <person name="McGarry J.W."/>
            <person name="Darby A.C."/>
            <person name="Makepeace B.L."/>
        </authorList>
    </citation>
    <scope>NUCLEOTIDE SEQUENCE [LARGE SCALE GENOMIC DNA]</scope>
    <source>
        <strain evidence="4">UoL-UT</strain>
    </source>
</reference>
<dbReference type="PROSITE" id="PS00018">
    <property type="entry name" value="EF_HAND_1"/>
    <property type="match status" value="2"/>
</dbReference>
<name>A0A443SJK5_9ACAR</name>